<keyword evidence="2" id="KW-1185">Reference proteome</keyword>
<accession>A0ABQ6R0Y4</accession>
<gene>
    <name evidence="1" type="ORF">ASNO1_62370</name>
</gene>
<comment type="caution">
    <text evidence="1">The sequence shown here is derived from an EMBL/GenBank/DDBJ whole genome shotgun (WGS) entry which is preliminary data.</text>
</comment>
<reference evidence="1 2" key="1">
    <citation type="journal article" date="2024" name="Arch. Microbiol.">
        <title>Corallococcus caeni sp. nov., a novel myxobacterium isolated from activated sludge.</title>
        <authorList>
            <person name="Tomita S."/>
            <person name="Nakai R."/>
            <person name="Kuroda K."/>
            <person name="Kurashita H."/>
            <person name="Hatamoto M."/>
            <person name="Yamaguchi T."/>
            <person name="Narihiro T."/>
        </authorList>
    </citation>
    <scope>NUCLEOTIDE SEQUENCE [LARGE SCALE GENOMIC DNA]</scope>
    <source>
        <strain evidence="1 2">NO1</strain>
    </source>
</reference>
<dbReference type="RefSeq" id="WP_338281018.1">
    <property type="nucleotide sequence ID" value="NZ_BTTX01000007.1"/>
</dbReference>
<evidence type="ECO:0000313" key="2">
    <source>
        <dbReference type="Proteomes" id="UP001342631"/>
    </source>
</evidence>
<dbReference type="Proteomes" id="UP001342631">
    <property type="component" value="Unassembled WGS sequence"/>
</dbReference>
<organism evidence="1 2">
    <name type="scientific">Corallococcus caeni</name>
    <dbReference type="NCBI Taxonomy" id="3082388"/>
    <lineage>
        <taxon>Bacteria</taxon>
        <taxon>Pseudomonadati</taxon>
        <taxon>Myxococcota</taxon>
        <taxon>Myxococcia</taxon>
        <taxon>Myxococcales</taxon>
        <taxon>Cystobacterineae</taxon>
        <taxon>Myxococcaceae</taxon>
        <taxon>Corallococcus</taxon>
    </lineage>
</organism>
<protein>
    <submittedName>
        <fullName evidence="1">Uncharacterized protein</fullName>
    </submittedName>
</protein>
<proteinExistence type="predicted"/>
<dbReference type="EMBL" id="BTTX01000007">
    <property type="protein sequence ID" value="GMU09983.1"/>
    <property type="molecule type" value="Genomic_DNA"/>
</dbReference>
<evidence type="ECO:0000313" key="1">
    <source>
        <dbReference type="EMBL" id="GMU09983.1"/>
    </source>
</evidence>
<sequence length="159" mass="17020">MKQRKSQTIPQGEHIMSADSQLLLGKLYKPTDSDVVYYYDLINANLQLRQIISADVLNGVFNAVIHSSATLDPLIASANTGAPLVEGSFLATDETADTVYLIDKPDGTVKKRAISSMAVLEARSFKEAAIMTVPFLLLAGVQDGVDIVNGVNDDGTPVP</sequence>
<name>A0ABQ6R0Y4_9BACT</name>